<keyword evidence="1" id="KW-1133">Transmembrane helix</keyword>
<organism evidence="2 3">
    <name type="scientific">Salinicoccus bachuensis</name>
    <dbReference type="NCBI Taxonomy" id="3136731"/>
    <lineage>
        <taxon>Bacteria</taxon>
        <taxon>Bacillati</taxon>
        <taxon>Bacillota</taxon>
        <taxon>Bacilli</taxon>
        <taxon>Bacillales</taxon>
        <taxon>Staphylococcaceae</taxon>
        <taxon>Salinicoccus</taxon>
    </lineage>
</organism>
<reference evidence="3" key="1">
    <citation type="submission" date="2023-10" db="EMBL/GenBank/DDBJ databases">
        <title>Genome analysis and identification of Salinococcus sp. Bachu38 nov., a PGPR from the rhizosphere of Tamarix.</title>
        <authorList>
            <person name="Liang Z."/>
            <person name="Zhang X."/>
            <person name="Jia J."/>
            <person name="Chen X."/>
            <person name="Wang Y."/>
            <person name="Wang Q."/>
            <person name="Wang R."/>
        </authorList>
    </citation>
    <scope>NUCLEOTIDE SEQUENCE [LARGE SCALE GENOMIC DNA]</scope>
    <source>
        <strain evidence="3">Bachu38</strain>
    </source>
</reference>
<accession>A0ABZ3CLT8</accession>
<name>A0ABZ3CLT8_9STAP</name>
<feature type="transmembrane region" description="Helical" evidence="1">
    <location>
        <begin position="61"/>
        <end position="79"/>
    </location>
</feature>
<dbReference type="EMBL" id="CP138333">
    <property type="protein sequence ID" value="WZX30690.1"/>
    <property type="molecule type" value="Genomic_DNA"/>
</dbReference>
<dbReference type="RefSeq" id="WP_342389200.1">
    <property type="nucleotide sequence ID" value="NZ_CP138333.2"/>
</dbReference>
<feature type="transmembrane region" description="Helical" evidence="1">
    <location>
        <begin position="91"/>
        <end position="111"/>
    </location>
</feature>
<sequence>MNKKISTEGALQIPKILHELFGRRTTKAELTIVLASCLILSSFLLFYTYNEWSGLTVWKTALLIILTVDITGGVTANVTKGTNAYYQTSHTARLVFLGVHIQPLILGWLFGNLLLSTAVWLFAIASAWIITHIGGRGIQRTAGMASALTGVGALILLADTHLILNALLALYILKLVFSFAVDHDRN</sequence>
<evidence type="ECO:0008006" key="4">
    <source>
        <dbReference type="Google" id="ProtNLM"/>
    </source>
</evidence>
<keyword evidence="3" id="KW-1185">Reference proteome</keyword>
<protein>
    <recommendedName>
        <fullName evidence="4">Yip1 domain-containing protein</fullName>
    </recommendedName>
</protein>
<feature type="transmembrane region" description="Helical" evidence="1">
    <location>
        <begin position="117"/>
        <end position="135"/>
    </location>
</feature>
<feature type="transmembrane region" description="Helical" evidence="1">
    <location>
        <begin position="30"/>
        <end position="49"/>
    </location>
</feature>
<dbReference type="Proteomes" id="UP001455384">
    <property type="component" value="Chromosome"/>
</dbReference>
<evidence type="ECO:0000313" key="2">
    <source>
        <dbReference type="EMBL" id="WZX30690.1"/>
    </source>
</evidence>
<feature type="transmembrane region" description="Helical" evidence="1">
    <location>
        <begin position="147"/>
        <end position="173"/>
    </location>
</feature>
<evidence type="ECO:0000256" key="1">
    <source>
        <dbReference type="SAM" id="Phobius"/>
    </source>
</evidence>
<proteinExistence type="predicted"/>
<evidence type="ECO:0000313" key="3">
    <source>
        <dbReference type="Proteomes" id="UP001455384"/>
    </source>
</evidence>
<keyword evidence="1" id="KW-0472">Membrane</keyword>
<gene>
    <name evidence="2" type="ORF">RQP18_05715</name>
</gene>
<keyword evidence="1" id="KW-0812">Transmembrane</keyword>